<dbReference type="SUPFAM" id="SSF144232">
    <property type="entry name" value="HIT/MYND zinc finger-like"/>
    <property type="match status" value="1"/>
</dbReference>
<keyword evidence="3" id="KW-0862">Zinc</keyword>
<keyword evidence="7" id="KW-1185">Reference proteome</keyword>
<organism evidence="6 7">
    <name type="scientific">Anthostomella pinea</name>
    <dbReference type="NCBI Taxonomy" id="933095"/>
    <lineage>
        <taxon>Eukaryota</taxon>
        <taxon>Fungi</taxon>
        <taxon>Dikarya</taxon>
        <taxon>Ascomycota</taxon>
        <taxon>Pezizomycotina</taxon>
        <taxon>Sordariomycetes</taxon>
        <taxon>Xylariomycetidae</taxon>
        <taxon>Xylariales</taxon>
        <taxon>Xylariaceae</taxon>
        <taxon>Anthostomella</taxon>
    </lineage>
</organism>
<dbReference type="EMBL" id="CAUWAG010000019">
    <property type="protein sequence ID" value="CAJ2512336.1"/>
    <property type="molecule type" value="Genomic_DNA"/>
</dbReference>
<dbReference type="PROSITE" id="PS01360">
    <property type="entry name" value="ZF_MYND_1"/>
    <property type="match status" value="1"/>
</dbReference>
<feature type="domain" description="MYND-type" evidence="5">
    <location>
        <begin position="6"/>
        <end position="42"/>
    </location>
</feature>
<dbReference type="InterPro" id="IPR002893">
    <property type="entry name" value="Znf_MYND"/>
</dbReference>
<proteinExistence type="predicted"/>
<sequence>MARKTCVICATREAEACTKCGSYCYCSTECKRQDEASHELLCGQSRALCDRPSKNQHFRAIFFPKDSPNPKFIWFDPSQSFGPGKTFPDKITIRDNKRRQVTLPSLVALLYTAQGGSGTNFGSDTNLSVVRAVDNTGFLFSAWPGPCLTMGWDERPNPLRSDEGEWRHVDLADYRHVLDFFCYHGRQSIGFARPLGFGDSPQKKAGEVVECQISCLGQMKEGTNRVVSMAVSKSVWEGAPSGPLLFVDSPISLILGMPLKLARYPKPEMWDHVVNWEFVTLGQEPVGAPNNNGTAASMLMEMDGARKHDWGRVPQTKRQHAIGNVLKLVQPKAMHALQGGWGGFATQRLRKKKVLAYITRENMEACRADMDADPEWKA</sequence>
<gene>
    <name evidence="6" type="ORF">KHLLAP_LOCUS12804</name>
</gene>
<evidence type="ECO:0000259" key="5">
    <source>
        <dbReference type="PROSITE" id="PS50865"/>
    </source>
</evidence>
<evidence type="ECO:0000256" key="1">
    <source>
        <dbReference type="ARBA" id="ARBA00022723"/>
    </source>
</evidence>
<evidence type="ECO:0000313" key="6">
    <source>
        <dbReference type="EMBL" id="CAJ2512336.1"/>
    </source>
</evidence>
<accession>A0AAI8YPN3</accession>
<evidence type="ECO:0000313" key="7">
    <source>
        <dbReference type="Proteomes" id="UP001295740"/>
    </source>
</evidence>
<dbReference type="Gene3D" id="6.10.140.2220">
    <property type="match status" value="1"/>
</dbReference>
<evidence type="ECO:0000256" key="4">
    <source>
        <dbReference type="PROSITE-ProRule" id="PRU00134"/>
    </source>
</evidence>
<name>A0AAI8YPN3_9PEZI</name>
<keyword evidence="1" id="KW-0479">Metal-binding</keyword>
<comment type="caution">
    <text evidence="6">The sequence shown here is derived from an EMBL/GenBank/DDBJ whole genome shotgun (WGS) entry which is preliminary data.</text>
</comment>
<protein>
    <submittedName>
        <fullName evidence="6">Uu.00g053510.m01.CDS01</fullName>
    </submittedName>
</protein>
<evidence type="ECO:0000256" key="3">
    <source>
        <dbReference type="ARBA" id="ARBA00022833"/>
    </source>
</evidence>
<dbReference type="Proteomes" id="UP001295740">
    <property type="component" value="Unassembled WGS sequence"/>
</dbReference>
<evidence type="ECO:0000256" key="2">
    <source>
        <dbReference type="ARBA" id="ARBA00022771"/>
    </source>
</evidence>
<dbReference type="GO" id="GO:0008270">
    <property type="term" value="F:zinc ion binding"/>
    <property type="evidence" value="ECO:0007669"/>
    <property type="project" value="UniProtKB-KW"/>
</dbReference>
<reference evidence="6" key="1">
    <citation type="submission" date="2023-10" db="EMBL/GenBank/DDBJ databases">
        <authorList>
            <person name="Hackl T."/>
        </authorList>
    </citation>
    <scope>NUCLEOTIDE SEQUENCE</scope>
</reference>
<dbReference type="AlphaFoldDB" id="A0AAI8YPN3"/>
<dbReference type="PROSITE" id="PS50865">
    <property type="entry name" value="ZF_MYND_2"/>
    <property type="match status" value="1"/>
</dbReference>
<keyword evidence="2 4" id="KW-0863">Zinc-finger</keyword>